<dbReference type="Proteomes" id="UP001497516">
    <property type="component" value="Chromosome 7"/>
</dbReference>
<dbReference type="EMBL" id="OZ034820">
    <property type="protein sequence ID" value="CAL1400415.1"/>
    <property type="molecule type" value="Genomic_DNA"/>
</dbReference>
<proteinExistence type="predicted"/>
<evidence type="ECO:0000313" key="3">
    <source>
        <dbReference type="Proteomes" id="UP001497516"/>
    </source>
</evidence>
<protein>
    <submittedName>
        <fullName evidence="2">Uncharacterized protein</fullName>
    </submittedName>
</protein>
<evidence type="ECO:0000313" key="2">
    <source>
        <dbReference type="EMBL" id="CAL1400415.1"/>
    </source>
</evidence>
<organism evidence="2 3">
    <name type="scientific">Linum trigynum</name>
    <dbReference type="NCBI Taxonomy" id="586398"/>
    <lineage>
        <taxon>Eukaryota</taxon>
        <taxon>Viridiplantae</taxon>
        <taxon>Streptophyta</taxon>
        <taxon>Embryophyta</taxon>
        <taxon>Tracheophyta</taxon>
        <taxon>Spermatophyta</taxon>
        <taxon>Magnoliopsida</taxon>
        <taxon>eudicotyledons</taxon>
        <taxon>Gunneridae</taxon>
        <taxon>Pentapetalae</taxon>
        <taxon>rosids</taxon>
        <taxon>fabids</taxon>
        <taxon>Malpighiales</taxon>
        <taxon>Linaceae</taxon>
        <taxon>Linum</taxon>
    </lineage>
</organism>
<dbReference type="AlphaFoldDB" id="A0AAV2FSI8"/>
<keyword evidence="3" id="KW-1185">Reference proteome</keyword>
<reference evidence="2 3" key="1">
    <citation type="submission" date="2024-04" db="EMBL/GenBank/DDBJ databases">
        <authorList>
            <person name="Fracassetti M."/>
        </authorList>
    </citation>
    <scope>NUCLEOTIDE SEQUENCE [LARGE SCALE GENOMIC DNA]</scope>
</reference>
<evidence type="ECO:0000256" key="1">
    <source>
        <dbReference type="SAM" id="MobiDB-lite"/>
    </source>
</evidence>
<accession>A0AAV2FSI8</accession>
<gene>
    <name evidence="2" type="ORF">LTRI10_LOCUS40547</name>
</gene>
<feature type="region of interest" description="Disordered" evidence="1">
    <location>
        <begin position="26"/>
        <end position="66"/>
    </location>
</feature>
<sequence length="168" mass="17331">MVLGIRTLDKGFSGLNDLGPKAACGPIVPKELNPPAGPTPDFLRSPNSDPDPTLSMESGKPTGPKAPCSLPCCPRFIRLLSGSSPTCFGETGPLQAGPKLGNGWPELCLPRLLDFAGKATAFETVGGRELLVVSGPTGEPGRGSFLVAAPDTVTQLLVKAGVSRTRKP</sequence>
<name>A0AAV2FSI8_9ROSI</name>